<reference evidence="4" key="1">
    <citation type="submission" date="2025-08" db="UniProtKB">
        <authorList>
            <consortium name="RefSeq"/>
        </authorList>
    </citation>
    <scope>IDENTIFICATION</scope>
    <source>
        <tissue evidence="4">Blood</tissue>
    </source>
</reference>
<feature type="chain" id="PRO_5046925348" evidence="2">
    <location>
        <begin position="27"/>
        <end position="255"/>
    </location>
</feature>
<keyword evidence="1 4" id="KW-0812">Transmembrane</keyword>
<feature type="transmembrane region" description="Helical" evidence="1">
    <location>
        <begin position="187"/>
        <end position="205"/>
    </location>
</feature>
<sequence length="255" mass="27336">MAPEDRAAFLHVAAGLALCAATVASGALDGAAVEVGYGHYAELPVAWLPGPLAMPCNALVNLGYAGAGWRWLPRAGAGPHRYLQAVFAAMALAYGPVQWVRIWTQRPRTAVLDQWVTLPFFAWAAVWCRAAADGWRPHRTLLAVALSLASYGLALLHRRGFEAALAAHVAAVAAAARRAQRLRGDAATARAAAVGFAACLGFVGLKVADPWLGRWWLFRRFSGHFWSKVCDVLQIHAAFLFLTRLGRPPAAAPPE</sequence>
<dbReference type="GeneID" id="136995252"/>
<feature type="signal peptide" evidence="2">
    <location>
        <begin position="1"/>
        <end position="26"/>
    </location>
</feature>
<keyword evidence="1" id="KW-0472">Membrane</keyword>
<accession>A0ABM4G229</accession>
<dbReference type="PANTHER" id="PTHR15066">
    <property type="entry name" value="TRANSMEMBRANE PROTEIN 187"/>
    <property type="match status" value="1"/>
</dbReference>
<dbReference type="Proteomes" id="UP001652627">
    <property type="component" value="Chromosome 41"/>
</dbReference>
<keyword evidence="2" id="KW-0732">Signal</keyword>
<evidence type="ECO:0000313" key="4">
    <source>
        <dbReference type="RefSeq" id="XP_067171216.1"/>
    </source>
</evidence>
<dbReference type="InterPro" id="IPR028066">
    <property type="entry name" value="TMEM187"/>
</dbReference>
<evidence type="ECO:0000256" key="2">
    <source>
        <dbReference type="SAM" id="SignalP"/>
    </source>
</evidence>
<name>A0ABM4G229_9AVES</name>
<dbReference type="RefSeq" id="XP_067171216.1">
    <property type="nucleotide sequence ID" value="XM_067315115.1"/>
</dbReference>
<gene>
    <name evidence="4" type="primary">TMEM187</name>
</gene>
<evidence type="ECO:0000256" key="1">
    <source>
        <dbReference type="SAM" id="Phobius"/>
    </source>
</evidence>
<keyword evidence="1" id="KW-1133">Transmembrane helix</keyword>
<keyword evidence="3" id="KW-1185">Reference proteome</keyword>
<evidence type="ECO:0000313" key="3">
    <source>
        <dbReference type="Proteomes" id="UP001652627"/>
    </source>
</evidence>
<dbReference type="PANTHER" id="PTHR15066:SF0">
    <property type="entry name" value="TRANSMEMBRANE PROTEIN 187"/>
    <property type="match status" value="1"/>
</dbReference>
<dbReference type="Pfam" id="PF15100">
    <property type="entry name" value="TMEM187"/>
    <property type="match status" value="1"/>
</dbReference>
<organism evidence="3 4">
    <name type="scientific">Apteryx mantelli</name>
    <name type="common">North Island brown kiwi</name>
    <dbReference type="NCBI Taxonomy" id="2696672"/>
    <lineage>
        <taxon>Eukaryota</taxon>
        <taxon>Metazoa</taxon>
        <taxon>Chordata</taxon>
        <taxon>Craniata</taxon>
        <taxon>Vertebrata</taxon>
        <taxon>Euteleostomi</taxon>
        <taxon>Archelosauria</taxon>
        <taxon>Archosauria</taxon>
        <taxon>Dinosauria</taxon>
        <taxon>Saurischia</taxon>
        <taxon>Theropoda</taxon>
        <taxon>Coelurosauria</taxon>
        <taxon>Aves</taxon>
        <taxon>Palaeognathae</taxon>
        <taxon>Apterygiformes</taxon>
        <taxon>Apterygidae</taxon>
        <taxon>Apteryx</taxon>
    </lineage>
</organism>
<protein>
    <submittedName>
        <fullName evidence="4">Transmembrane protein 187</fullName>
    </submittedName>
</protein>
<proteinExistence type="predicted"/>